<name>A0A1I4P866_ECTMO</name>
<sequence length="329" mass="35863">MTPPLAVRMMRPIAGLLAPGGRRARLSILIYHRVRPEPDPMLPGDPDAATFRWQMETVSGLFRVLPLAEAAARLQRGSLPPRAACITFDDGYADNHDVALPILQSLGLPATFFVATGFLDGGMMFNDRILETIRRLSPGLQDLGFLGLGMREIPVEMEARHALAMEAIRAVKHLPGEERSQRAAALQALTPSPLPRDLMMTTAQVRALDGAGMEIGGHTHTHPILARLPGPAAKEEIARGKGILESMLGHRIRVFAYPNGKPGKDYGLEHVGMVRDCGFDAAVATAWGVSNASRDPFQLARFTPWDTTPIPFALRLGRNLLRNSPDQAR</sequence>
<keyword evidence="2" id="KW-0732">Signal</keyword>
<evidence type="ECO:0000256" key="2">
    <source>
        <dbReference type="ARBA" id="ARBA00022729"/>
    </source>
</evidence>
<evidence type="ECO:0000313" key="5">
    <source>
        <dbReference type="Proteomes" id="UP000199556"/>
    </source>
</evidence>
<dbReference type="Pfam" id="PF01522">
    <property type="entry name" value="Polysacc_deac_1"/>
    <property type="match status" value="2"/>
</dbReference>
<dbReference type="PANTHER" id="PTHR34216:SF3">
    <property type="entry name" value="POLY-BETA-1,6-N-ACETYL-D-GLUCOSAMINE N-DEACETYLASE"/>
    <property type="match status" value="1"/>
</dbReference>
<dbReference type="PROSITE" id="PS51677">
    <property type="entry name" value="NODB"/>
    <property type="match status" value="1"/>
</dbReference>
<dbReference type="SUPFAM" id="SSF88713">
    <property type="entry name" value="Glycoside hydrolase/deacetylase"/>
    <property type="match status" value="1"/>
</dbReference>
<reference evidence="4 5" key="1">
    <citation type="submission" date="2016-10" db="EMBL/GenBank/DDBJ databases">
        <authorList>
            <person name="de Groot N.N."/>
        </authorList>
    </citation>
    <scope>NUCLEOTIDE SEQUENCE [LARGE SCALE GENOMIC DNA]</scope>
    <source>
        <strain evidence="4 5">DSM 4180</strain>
    </source>
</reference>
<evidence type="ECO:0000259" key="3">
    <source>
        <dbReference type="PROSITE" id="PS51677"/>
    </source>
</evidence>
<dbReference type="GO" id="GO:0016810">
    <property type="term" value="F:hydrolase activity, acting on carbon-nitrogen (but not peptide) bonds"/>
    <property type="evidence" value="ECO:0007669"/>
    <property type="project" value="InterPro"/>
</dbReference>
<dbReference type="STRING" id="195064.SAMN05421721_10151"/>
<dbReference type="GO" id="GO:0005576">
    <property type="term" value="C:extracellular region"/>
    <property type="evidence" value="ECO:0007669"/>
    <property type="project" value="UniProtKB-SubCell"/>
</dbReference>
<gene>
    <name evidence="4" type="ORF">SAMN05421721_10151</name>
</gene>
<dbReference type="GO" id="GO:0005975">
    <property type="term" value="P:carbohydrate metabolic process"/>
    <property type="evidence" value="ECO:0007669"/>
    <property type="project" value="InterPro"/>
</dbReference>
<dbReference type="InterPro" id="IPR011330">
    <property type="entry name" value="Glyco_hydro/deAcase_b/a-brl"/>
</dbReference>
<accession>A0A1I4P866</accession>
<evidence type="ECO:0000313" key="4">
    <source>
        <dbReference type="EMBL" id="SFM23790.1"/>
    </source>
</evidence>
<organism evidence="4 5">
    <name type="scientific">Ectothiorhodospira mobilis</name>
    <dbReference type="NCBI Taxonomy" id="195064"/>
    <lineage>
        <taxon>Bacteria</taxon>
        <taxon>Pseudomonadati</taxon>
        <taxon>Pseudomonadota</taxon>
        <taxon>Gammaproteobacteria</taxon>
        <taxon>Chromatiales</taxon>
        <taxon>Ectothiorhodospiraceae</taxon>
        <taxon>Ectothiorhodospira</taxon>
    </lineage>
</organism>
<dbReference type="CDD" id="cd10918">
    <property type="entry name" value="CE4_NodB_like_5s_6s"/>
    <property type="match status" value="1"/>
</dbReference>
<dbReference type="EMBL" id="FOUO01000001">
    <property type="protein sequence ID" value="SFM23790.1"/>
    <property type="molecule type" value="Genomic_DNA"/>
</dbReference>
<dbReference type="AlphaFoldDB" id="A0A1I4P866"/>
<protein>
    <submittedName>
        <fullName evidence="4">Polysaccharide deacetylase</fullName>
    </submittedName>
</protein>
<dbReference type="InterPro" id="IPR002509">
    <property type="entry name" value="NODB_dom"/>
</dbReference>
<dbReference type="Gene3D" id="3.20.20.370">
    <property type="entry name" value="Glycoside hydrolase/deacetylase"/>
    <property type="match status" value="1"/>
</dbReference>
<dbReference type="InterPro" id="IPR051398">
    <property type="entry name" value="Polysacch_Deacetylase"/>
</dbReference>
<keyword evidence="5" id="KW-1185">Reference proteome</keyword>
<dbReference type="PANTHER" id="PTHR34216">
    <property type="match status" value="1"/>
</dbReference>
<proteinExistence type="predicted"/>
<dbReference type="Proteomes" id="UP000199556">
    <property type="component" value="Unassembled WGS sequence"/>
</dbReference>
<evidence type="ECO:0000256" key="1">
    <source>
        <dbReference type="ARBA" id="ARBA00004613"/>
    </source>
</evidence>
<feature type="domain" description="NodB homology" evidence="3">
    <location>
        <begin position="82"/>
        <end position="329"/>
    </location>
</feature>
<dbReference type="RefSeq" id="WP_244887781.1">
    <property type="nucleotide sequence ID" value="NZ_FOUO01000001.1"/>
</dbReference>
<comment type="subcellular location">
    <subcellularLocation>
        <location evidence="1">Secreted</location>
    </subcellularLocation>
</comment>